<sequence length="158" mass="18126">MYVLFTTDISIAAEGFRVSYILQGAPTSTVSTTVQVAANKQHVENAENDKQNSELSKSETTKIIPKHNEHGLLDIEEIIYSGKLKMSTKLYEENYEERIENLKNIYHAHTKHGHDDRNIARARSQIDYEMQQRPTAVREYPLLVQPKNNSIEIKAINK</sequence>
<name>A0A8S3T0B7_MYTED</name>
<gene>
    <name evidence="1" type="ORF">MEDL_37278</name>
</gene>
<evidence type="ECO:0000313" key="2">
    <source>
        <dbReference type="Proteomes" id="UP000683360"/>
    </source>
</evidence>
<organism evidence="1 2">
    <name type="scientific">Mytilus edulis</name>
    <name type="common">Blue mussel</name>
    <dbReference type="NCBI Taxonomy" id="6550"/>
    <lineage>
        <taxon>Eukaryota</taxon>
        <taxon>Metazoa</taxon>
        <taxon>Spiralia</taxon>
        <taxon>Lophotrochozoa</taxon>
        <taxon>Mollusca</taxon>
        <taxon>Bivalvia</taxon>
        <taxon>Autobranchia</taxon>
        <taxon>Pteriomorphia</taxon>
        <taxon>Mytilida</taxon>
        <taxon>Mytiloidea</taxon>
        <taxon>Mytilidae</taxon>
        <taxon>Mytilinae</taxon>
        <taxon>Mytilus</taxon>
    </lineage>
</organism>
<dbReference type="EMBL" id="CAJPWZ010001795">
    <property type="protein sequence ID" value="CAG2224036.1"/>
    <property type="molecule type" value="Genomic_DNA"/>
</dbReference>
<keyword evidence="2" id="KW-1185">Reference proteome</keyword>
<accession>A0A8S3T0B7</accession>
<reference evidence="1" key="1">
    <citation type="submission" date="2021-03" db="EMBL/GenBank/DDBJ databases">
        <authorList>
            <person name="Bekaert M."/>
        </authorList>
    </citation>
    <scope>NUCLEOTIDE SEQUENCE</scope>
</reference>
<evidence type="ECO:0008006" key="3">
    <source>
        <dbReference type="Google" id="ProtNLM"/>
    </source>
</evidence>
<proteinExistence type="predicted"/>
<protein>
    <recommendedName>
        <fullName evidence="3">CUB domain-containing protein</fullName>
    </recommendedName>
</protein>
<evidence type="ECO:0000313" key="1">
    <source>
        <dbReference type="EMBL" id="CAG2224036.1"/>
    </source>
</evidence>
<dbReference type="Proteomes" id="UP000683360">
    <property type="component" value="Unassembled WGS sequence"/>
</dbReference>
<comment type="caution">
    <text evidence="1">The sequence shown here is derived from an EMBL/GenBank/DDBJ whole genome shotgun (WGS) entry which is preliminary data.</text>
</comment>
<dbReference type="AlphaFoldDB" id="A0A8S3T0B7"/>